<evidence type="ECO:0000256" key="2">
    <source>
        <dbReference type="ARBA" id="ARBA00023277"/>
    </source>
</evidence>
<dbReference type="PANTHER" id="PTHR36120:SF1">
    <property type="entry name" value="L-FUCOSE ISOMERASE C-TERMINAL DOMAIN-CONTAINING PROTEIN"/>
    <property type="match status" value="1"/>
</dbReference>
<dbReference type="OrthoDB" id="5838738at2"/>
<name>A0A4V3D5T3_9BACI</name>
<evidence type="ECO:0000256" key="1">
    <source>
        <dbReference type="ARBA" id="ARBA00023235"/>
    </source>
</evidence>
<keyword evidence="2" id="KW-0119">Carbohydrate metabolism</keyword>
<dbReference type="GO" id="GO:0005737">
    <property type="term" value="C:cytoplasm"/>
    <property type="evidence" value="ECO:0007669"/>
    <property type="project" value="InterPro"/>
</dbReference>
<gene>
    <name evidence="4" type="ORF">EV213_104215</name>
</gene>
<evidence type="ECO:0000259" key="3">
    <source>
        <dbReference type="Pfam" id="PF02952"/>
    </source>
</evidence>
<dbReference type="AlphaFoldDB" id="A0A4V3D5T3"/>
<reference evidence="4 5" key="1">
    <citation type="submission" date="2019-03" db="EMBL/GenBank/DDBJ databases">
        <title>Genomic Encyclopedia of Type Strains, Phase IV (KMG-IV): sequencing the most valuable type-strain genomes for metagenomic binning, comparative biology and taxonomic classification.</title>
        <authorList>
            <person name="Goeker M."/>
        </authorList>
    </citation>
    <scope>NUCLEOTIDE SEQUENCE [LARGE SCALE GENOMIC DNA]</scope>
    <source>
        <strain evidence="4 5">DSM 28697</strain>
    </source>
</reference>
<dbReference type="GO" id="GO:0008736">
    <property type="term" value="F:L-fucose isomerase activity"/>
    <property type="evidence" value="ECO:0007669"/>
    <property type="project" value="InterPro"/>
</dbReference>
<dbReference type="RefSeq" id="WP_133579812.1">
    <property type="nucleotide sequence ID" value="NZ_SNYJ01000004.1"/>
</dbReference>
<sequence length="444" mass="49185">MKATILYAPIGRKTFDMEAANAQYNASIAWLESTGEEILTPGGIMTSPEEVSEFLATVDTSSVYAVLYQSVTFADGEFVVRLLEGVDAPFVVWSVREPSVGGRLRLNSLTGGNSTSHVLHNHERPFRFVLGNPDEPELQNLLGRQLTVLRLRHKLQNSTIGVVGDHPPGFYFSEAKEEHLHQAFGMTLKNFDIQDAFDKCVDVPEEEWRPAVEHAERSVVGLDRDDHAVKRFAQFYTYMNKKVQDQQIAALAMRCWPDFFEQLQAAPCSTLSHFTDQGIVASCESDIHGSVSMYILRELTGTAPYLGDLVHVHPERNSTVFWHCGAGAYSLASPKTGATVGVHPNRKLGFALDFGLKSGIVTIFRVSYTRNGYRLLVMKGKALEDGITFQGTSVEVGFSSEVEGLVSSLMAEGYEPHYAIVYGDVTEELTELGEQLGIPTKFYE</sequence>
<evidence type="ECO:0000313" key="4">
    <source>
        <dbReference type="EMBL" id="TDQ41217.1"/>
    </source>
</evidence>
<comment type="caution">
    <text evidence="4">The sequence shown here is derived from an EMBL/GenBank/DDBJ whole genome shotgun (WGS) entry which is preliminary data.</text>
</comment>
<dbReference type="PANTHER" id="PTHR36120">
    <property type="entry name" value="FUCOSE ISOMERASE"/>
    <property type="match status" value="1"/>
</dbReference>
<dbReference type="SUPFAM" id="SSF53743">
    <property type="entry name" value="FucI/AraA N-terminal and middle domains"/>
    <property type="match status" value="1"/>
</dbReference>
<keyword evidence="1 4" id="KW-0413">Isomerase</keyword>
<accession>A0A4V3D5T3</accession>
<protein>
    <submittedName>
        <fullName evidence="4">L-fucose isomerase-like protein</fullName>
    </submittedName>
</protein>
<organism evidence="4 5">
    <name type="scientific">Aureibacillus halotolerans</name>
    <dbReference type="NCBI Taxonomy" id="1508390"/>
    <lineage>
        <taxon>Bacteria</taxon>
        <taxon>Bacillati</taxon>
        <taxon>Bacillota</taxon>
        <taxon>Bacilli</taxon>
        <taxon>Bacillales</taxon>
        <taxon>Bacillaceae</taxon>
        <taxon>Aureibacillus</taxon>
    </lineage>
</organism>
<dbReference type="GO" id="GO:0006004">
    <property type="term" value="P:fucose metabolic process"/>
    <property type="evidence" value="ECO:0007669"/>
    <property type="project" value="InterPro"/>
</dbReference>
<proteinExistence type="predicted"/>
<evidence type="ECO:0000313" key="5">
    <source>
        <dbReference type="Proteomes" id="UP000295632"/>
    </source>
</evidence>
<dbReference type="Pfam" id="PF02952">
    <property type="entry name" value="Fucose_iso_C"/>
    <property type="match status" value="1"/>
</dbReference>
<feature type="domain" description="L-fucose isomerase C-terminal" evidence="3">
    <location>
        <begin position="357"/>
        <end position="439"/>
    </location>
</feature>
<dbReference type="Proteomes" id="UP000295632">
    <property type="component" value="Unassembled WGS sequence"/>
</dbReference>
<dbReference type="EMBL" id="SNYJ01000004">
    <property type="protein sequence ID" value="TDQ41217.1"/>
    <property type="molecule type" value="Genomic_DNA"/>
</dbReference>
<dbReference type="InterPro" id="IPR015888">
    <property type="entry name" value="Fuc_isomerase_C"/>
</dbReference>
<dbReference type="InterPro" id="IPR009015">
    <property type="entry name" value="Fucose_isomerase_N/cen_sf"/>
</dbReference>
<keyword evidence="5" id="KW-1185">Reference proteome</keyword>